<proteinExistence type="predicted"/>
<evidence type="ECO:0008006" key="3">
    <source>
        <dbReference type="Google" id="ProtNLM"/>
    </source>
</evidence>
<evidence type="ECO:0000313" key="2">
    <source>
        <dbReference type="Proteomes" id="UP000474757"/>
    </source>
</evidence>
<protein>
    <recommendedName>
        <fullName evidence="3">KTSC domain-containing protein</fullName>
    </recommendedName>
</protein>
<comment type="caution">
    <text evidence="1">The sequence shown here is derived from an EMBL/GenBank/DDBJ whole genome shotgun (WGS) entry which is preliminary data.</text>
</comment>
<sequence>MTDQPPMRTYADSAGTSGIEAYAVGPDHIDIAFRSGGTYRYSLDSVGEERLATMIELAEAGSGLNTYINQHVREDYEARLS</sequence>
<organism evidence="1 2">
    <name type="scientific">Pseudoroseicyclus tamaricis</name>
    <dbReference type="NCBI Taxonomy" id="2705421"/>
    <lineage>
        <taxon>Bacteria</taxon>
        <taxon>Pseudomonadati</taxon>
        <taxon>Pseudomonadota</taxon>
        <taxon>Alphaproteobacteria</taxon>
        <taxon>Rhodobacterales</taxon>
        <taxon>Paracoccaceae</taxon>
        <taxon>Pseudoroseicyclus</taxon>
    </lineage>
</organism>
<reference evidence="1 2" key="1">
    <citation type="submission" date="2020-02" db="EMBL/GenBank/DDBJ databases">
        <title>Pseudoroseicyclus tamarix, sp. nov., isolated from offshore sediment of a Tamarix chinensis forest.</title>
        <authorList>
            <person name="Gai Y."/>
        </authorList>
    </citation>
    <scope>NUCLEOTIDE SEQUENCE [LARGE SCALE GENOMIC DNA]</scope>
    <source>
        <strain evidence="1 2">CLL3-39</strain>
    </source>
</reference>
<dbReference type="Proteomes" id="UP000474757">
    <property type="component" value="Unassembled WGS sequence"/>
</dbReference>
<accession>A0A6B2K1E2</accession>
<name>A0A6B2K1E2_9RHOB</name>
<evidence type="ECO:0000313" key="1">
    <source>
        <dbReference type="EMBL" id="NDV01542.1"/>
    </source>
</evidence>
<dbReference type="AlphaFoldDB" id="A0A6B2K1E2"/>
<gene>
    <name evidence="1" type="ORF">GZA08_11265</name>
</gene>
<dbReference type="RefSeq" id="WP_163893581.1">
    <property type="nucleotide sequence ID" value="NZ_JAAFYS010000002.1"/>
</dbReference>
<keyword evidence="2" id="KW-1185">Reference proteome</keyword>
<dbReference type="EMBL" id="JAAGAB010000002">
    <property type="protein sequence ID" value="NDV01542.1"/>
    <property type="molecule type" value="Genomic_DNA"/>
</dbReference>